<dbReference type="RefSeq" id="WP_193868022.1">
    <property type="nucleotide sequence ID" value="NZ_JADEWU010000005.1"/>
</dbReference>
<sequence length="570" mass="66290">MLTEYQLTNFKAFSKTKPIPIRPITLIYGPNSSGKSSIIQSLLLLKQTLQQAESPNIILIPKGNLVDLGSYRDFVYCHDVSQPFSIQATLPFQPKKLLEKGWALEQLQDTTELKIRINFAYDAEQSQIVFDSVLLFINHPTIPLISYKCLEGDPKFLVLDQFNPEHPLWQGWWKEAKNKIPKNFRNKVKSILKELGFNEAKRNNAAKNLVIVENKIKELEVEIKTILDQIELAKSNSDNNLVSSLKQELSSLNYKLDEFNAIKILSHRFDNYNIKEGIEDLFLVQSYLFGVENRNFLPYSLYKEEKADDQNFQLNYLSEVYSKLDSKDWISDLTKIIDPVFRGWMEKIVYIEPLRDYPERFYIFSDYSGSQVGKEGSQISNLLFNNPQLIERINQQFKNFKLGYEAKIVKFIDEEDSTGSNLFAIRLYDEFTKVNVSILDVGFGISQVLPILVQCMFSHQKTILIEQPEVHIHPRLQTEIGSLFAECIKLPYENRFIIETHSEHLILRLQKLIRKGELKPDDIAVIYVDRSSEGSNCLELRLDEDGDFIDEWPHGFFEEDFQEIFENYAL</sequence>
<comment type="caution">
    <text evidence="4">The sequence shown here is derived from an EMBL/GenBank/DDBJ whole genome shotgun (WGS) entry which is preliminary data.</text>
</comment>
<evidence type="ECO:0000313" key="4">
    <source>
        <dbReference type="EMBL" id="MBE9142333.1"/>
    </source>
</evidence>
<proteinExistence type="predicted"/>
<dbReference type="Pfam" id="PF13175">
    <property type="entry name" value="AAA_15"/>
    <property type="match status" value="1"/>
</dbReference>
<feature type="domain" description="DUF3696" evidence="2">
    <location>
        <begin position="518"/>
        <end position="564"/>
    </location>
</feature>
<dbReference type="PANTHER" id="PTHR43581:SF2">
    <property type="entry name" value="EXCINUCLEASE ATPASE SUBUNIT"/>
    <property type="match status" value="1"/>
</dbReference>
<dbReference type="SUPFAM" id="SSF52540">
    <property type="entry name" value="P-loop containing nucleoside triphosphate hydrolases"/>
    <property type="match status" value="1"/>
</dbReference>
<dbReference type="InterPro" id="IPR051396">
    <property type="entry name" value="Bact_Antivir_Def_Nuclease"/>
</dbReference>
<protein>
    <submittedName>
        <fullName evidence="4">AAA family ATPase</fullName>
    </submittedName>
</protein>
<dbReference type="InterPro" id="IPR027417">
    <property type="entry name" value="P-loop_NTPase"/>
</dbReference>
<dbReference type="Proteomes" id="UP000640725">
    <property type="component" value="Unassembled WGS sequence"/>
</dbReference>
<evidence type="ECO:0000256" key="1">
    <source>
        <dbReference type="SAM" id="Coils"/>
    </source>
</evidence>
<feature type="coiled-coil region" evidence="1">
    <location>
        <begin position="202"/>
        <end position="236"/>
    </location>
</feature>
<reference evidence="4 5" key="1">
    <citation type="submission" date="2020-10" db="EMBL/GenBank/DDBJ databases">
        <authorList>
            <person name="Castelo-Branco R."/>
            <person name="Eusebio N."/>
            <person name="Adriana R."/>
            <person name="Vieira A."/>
            <person name="Brugerolle De Fraissinette N."/>
            <person name="Rezende De Castro R."/>
            <person name="Schneider M.P."/>
            <person name="Vasconcelos V."/>
            <person name="Leao P.N."/>
        </authorList>
    </citation>
    <scope>NUCLEOTIDE SEQUENCE [LARGE SCALE GENOMIC DNA]</scope>
    <source>
        <strain evidence="4 5">LEGE 06226</strain>
    </source>
</reference>
<dbReference type="Gene3D" id="3.40.50.300">
    <property type="entry name" value="P-loop containing nucleotide triphosphate hydrolases"/>
    <property type="match status" value="1"/>
</dbReference>
<evidence type="ECO:0000259" key="3">
    <source>
        <dbReference type="Pfam" id="PF13175"/>
    </source>
</evidence>
<gene>
    <name evidence="4" type="ORF">IQ236_03745</name>
</gene>
<evidence type="ECO:0000313" key="5">
    <source>
        <dbReference type="Proteomes" id="UP000640725"/>
    </source>
</evidence>
<name>A0ABR9U793_9CYAN</name>
<feature type="domain" description="Endonuclease GajA/Old nuclease/RecF-like AAA" evidence="3">
    <location>
        <begin position="2"/>
        <end position="506"/>
    </location>
</feature>
<evidence type="ECO:0000259" key="2">
    <source>
        <dbReference type="Pfam" id="PF12476"/>
    </source>
</evidence>
<accession>A0ABR9U793</accession>
<dbReference type="InterPro" id="IPR022532">
    <property type="entry name" value="DUF3696"/>
</dbReference>
<organism evidence="4 5">
    <name type="scientific">Planktothrix mougeotii LEGE 06226</name>
    <dbReference type="NCBI Taxonomy" id="1828728"/>
    <lineage>
        <taxon>Bacteria</taxon>
        <taxon>Bacillati</taxon>
        <taxon>Cyanobacteriota</taxon>
        <taxon>Cyanophyceae</taxon>
        <taxon>Oscillatoriophycideae</taxon>
        <taxon>Oscillatoriales</taxon>
        <taxon>Microcoleaceae</taxon>
        <taxon>Planktothrix</taxon>
    </lineage>
</organism>
<keyword evidence="5" id="KW-1185">Reference proteome</keyword>
<dbReference type="EMBL" id="JADEWU010000005">
    <property type="protein sequence ID" value="MBE9142333.1"/>
    <property type="molecule type" value="Genomic_DNA"/>
</dbReference>
<dbReference type="Pfam" id="PF12476">
    <property type="entry name" value="DUF3696"/>
    <property type="match status" value="1"/>
</dbReference>
<dbReference type="PANTHER" id="PTHR43581">
    <property type="entry name" value="ATP/GTP PHOSPHATASE"/>
    <property type="match status" value="1"/>
</dbReference>
<keyword evidence="1" id="KW-0175">Coiled coil</keyword>
<dbReference type="InterPro" id="IPR041685">
    <property type="entry name" value="AAA_GajA/Old/RecF-like"/>
</dbReference>